<dbReference type="CDD" id="cd01026">
    <property type="entry name" value="TOPRIM_OLD"/>
    <property type="match status" value="1"/>
</dbReference>
<proteinExistence type="predicted"/>
<dbReference type="RefSeq" id="WP_162187238.1">
    <property type="nucleotide sequence ID" value="NZ_CP043804.1"/>
</dbReference>
<accession>A0A6B9V052</accession>
<name>A0A6B9V052_STAEP</name>
<dbReference type="InterPro" id="IPR051396">
    <property type="entry name" value="Bact_Antivir_Def_Nuclease"/>
</dbReference>
<dbReference type="InterPro" id="IPR027417">
    <property type="entry name" value="P-loop_NTPase"/>
</dbReference>
<keyword evidence="3" id="KW-0255">Endonuclease</keyword>
<keyword evidence="3" id="KW-0540">Nuclease</keyword>
<protein>
    <submittedName>
        <fullName evidence="3">Putative ATP-dependent endonuclease</fullName>
    </submittedName>
</protein>
<dbReference type="InterPro" id="IPR041685">
    <property type="entry name" value="AAA_GajA/Old/RecF-like"/>
</dbReference>
<dbReference type="Pfam" id="PF20469">
    <property type="entry name" value="OLD-like_TOPRIM"/>
    <property type="match status" value="1"/>
</dbReference>
<evidence type="ECO:0000313" key="3">
    <source>
        <dbReference type="EMBL" id="QHN74179.1"/>
    </source>
</evidence>
<dbReference type="GO" id="GO:0004519">
    <property type="term" value="F:endonuclease activity"/>
    <property type="evidence" value="ECO:0007669"/>
    <property type="project" value="UniProtKB-KW"/>
</dbReference>
<dbReference type="Pfam" id="PF13175">
    <property type="entry name" value="AAA_15"/>
    <property type="match status" value="1"/>
</dbReference>
<feature type="domain" description="Endonuclease GajA/Old nuclease/RecF-like AAA" evidence="1">
    <location>
        <begin position="1"/>
        <end position="380"/>
    </location>
</feature>
<reference evidence="3" key="1">
    <citation type="journal article" date="2020" name="MBio">
        <title>Staphylococcus epidermidis MSCRAMM SesJ is Encoded in Composite Islands.</title>
        <authorList>
            <person name="Arora S."/>
            <person name="Li X."/>
            <person name="Hillhouse A."/>
            <person name="Konganti K."/>
            <person name="Little S.V."/>
            <person name="Lawhon S.D."/>
            <person name="Threadgill D."/>
            <person name="Shelburne S."/>
            <person name="Hook M."/>
        </authorList>
    </citation>
    <scope>NUCLEOTIDE SEQUENCE</scope>
    <source>
        <strain evidence="3">MB567</strain>
    </source>
</reference>
<keyword evidence="3" id="KW-0378">Hydrolase</keyword>
<dbReference type="AlphaFoldDB" id="A0A6B9V052"/>
<feature type="domain" description="OLD protein-like TOPRIM" evidence="2">
    <location>
        <begin position="431"/>
        <end position="500"/>
    </location>
</feature>
<sequence length="684" mass="79068">MYISGIEIKNFRSFDNINIDFHEGVNVLIGHNNSGKSNLLRALAIIFDRTVKKQLSVEDFNNSLTIDSLKKQSPKIVITVRIKQSENEDLMTDELITVSNWLTKLEEPYEAKIQYEFFLPISEEKNYVDTVNKANNKEEIWNIIRSQFIRLYISKIWGGNPENQVPIDNDNLNKFDFQFLDAIRDVERDMFSGRNTLLKSVIDFFLDYDIKSDKNITEEEQKMKLQERKDIFSTHSSQLIKNIQERLDSGNQEILSYIEEIGASYDKSTPDFEGQLSESEIYTVLQLIVRQTTGMSIPITHNGLGYNNLIFMALLLSKMQADSDGEFLGSNAKVFPILAIEEPEAHLHPTMQNEFIKFLKNNIKDKKVKQIFITTHSTHISSSTNIDDIICLYKKNDIGNVSYPGRILGENNIKSKKYVQRFLDATKSNMLFAEKIIFVEGLAEQLLLNIFAEYLGKSLEKNHVAVINVGGRYFEHFLHLFDSNNKGAIDRKVSCITDLDPVRKCKTKNNYKACYPFEYNMNLEEFDYSTNDLLNEYEDEKHNNIRAFVQSKKYGKTFEYQLILDNPSLKLLLTESIANKKELIELMNLYSSNATFSELINTLSNSHENNRIKESLKNTNIDWNEEQKKKALIASRYLNSVGKGENALELASVLKDNLELKNQDEYQEFIVPEYIANAIEWVCE</sequence>
<dbReference type="SUPFAM" id="SSF52540">
    <property type="entry name" value="P-loop containing nucleoside triphosphate hydrolases"/>
    <property type="match status" value="1"/>
</dbReference>
<evidence type="ECO:0000259" key="2">
    <source>
        <dbReference type="Pfam" id="PF20469"/>
    </source>
</evidence>
<dbReference type="Gene3D" id="3.40.50.300">
    <property type="entry name" value="P-loop containing nucleotide triphosphate hydrolases"/>
    <property type="match status" value="1"/>
</dbReference>
<dbReference type="EMBL" id="MK770829">
    <property type="protein sequence ID" value="QHN74179.1"/>
    <property type="molecule type" value="Genomic_DNA"/>
</dbReference>
<dbReference type="PANTHER" id="PTHR43581:SF4">
    <property type="entry name" value="ATP_GTP PHOSPHATASE"/>
    <property type="match status" value="1"/>
</dbReference>
<organism evidence="3">
    <name type="scientific">Staphylococcus epidermidis</name>
    <dbReference type="NCBI Taxonomy" id="1282"/>
    <lineage>
        <taxon>Bacteria</taxon>
        <taxon>Bacillati</taxon>
        <taxon>Bacillota</taxon>
        <taxon>Bacilli</taxon>
        <taxon>Bacillales</taxon>
        <taxon>Staphylococcaceae</taxon>
        <taxon>Staphylococcus</taxon>
    </lineage>
</organism>
<dbReference type="PANTHER" id="PTHR43581">
    <property type="entry name" value="ATP/GTP PHOSPHATASE"/>
    <property type="match status" value="1"/>
</dbReference>
<dbReference type="InterPro" id="IPR034139">
    <property type="entry name" value="TOPRIM_OLD"/>
</dbReference>
<evidence type="ECO:0000259" key="1">
    <source>
        <dbReference type="Pfam" id="PF13175"/>
    </source>
</evidence>